<organism evidence="1 2">
    <name type="scientific">Melastoma candidum</name>
    <dbReference type="NCBI Taxonomy" id="119954"/>
    <lineage>
        <taxon>Eukaryota</taxon>
        <taxon>Viridiplantae</taxon>
        <taxon>Streptophyta</taxon>
        <taxon>Embryophyta</taxon>
        <taxon>Tracheophyta</taxon>
        <taxon>Spermatophyta</taxon>
        <taxon>Magnoliopsida</taxon>
        <taxon>eudicotyledons</taxon>
        <taxon>Gunneridae</taxon>
        <taxon>Pentapetalae</taxon>
        <taxon>rosids</taxon>
        <taxon>malvids</taxon>
        <taxon>Myrtales</taxon>
        <taxon>Melastomataceae</taxon>
        <taxon>Melastomatoideae</taxon>
        <taxon>Melastomateae</taxon>
        <taxon>Melastoma</taxon>
    </lineage>
</organism>
<name>A0ACB9M7G9_9MYRT</name>
<gene>
    <name evidence="1" type="ORF">MLD38_033011</name>
</gene>
<proteinExistence type="predicted"/>
<comment type="caution">
    <text evidence="1">The sequence shown here is derived from an EMBL/GenBank/DDBJ whole genome shotgun (WGS) entry which is preliminary data.</text>
</comment>
<dbReference type="Proteomes" id="UP001057402">
    <property type="component" value="Chromosome 10"/>
</dbReference>
<evidence type="ECO:0000313" key="2">
    <source>
        <dbReference type="Proteomes" id="UP001057402"/>
    </source>
</evidence>
<protein>
    <submittedName>
        <fullName evidence="1">Uncharacterized protein</fullName>
    </submittedName>
</protein>
<accession>A0ACB9M7G9</accession>
<dbReference type="EMBL" id="CM042889">
    <property type="protein sequence ID" value="KAI4319412.1"/>
    <property type="molecule type" value="Genomic_DNA"/>
</dbReference>
<reference evidence="2" key="1">
    <citation type="journal article" date="2023" name="Front. Plant Sci.">
        <title>Chromosomal-level genome assembly of Melastoma candidum provides insights into trichome evolution.</title>
        <authorList>
            <person name="Zhong Y."/>
            <person name="Wu W."/>
            <person name="Sun C."/>
            <person name="Zou P."/>
            <person name="Liu Y."/>
            <person name="Dai S."/>
            <person name="Zhou R."/>
        </authorList>
    </citation>
    <scope>NUCLEOTIDE SEQUENCE [LARGE SCALE GENOMIC DNA]</scope>
</reference>
<keyword evidence="2" id="KW-1185">Reference proteome</keyword>
<evidence type="ECO:0000313" key="1">
    <source>
        <dbReference type="EMBL" id="KAI4319412.1"/>
    </source>
</evidence>
<sequence length="220" mass="24947">MAALKLYGHPMSSCTARVMTCLVEKKVEFELVHVDPFSGQHKSPDFQAKNPFGLIPVLEDGDFVIFESRAITEYICKKYTGNGTDDLLLSDDLQQSTRVRAWVEVESHCFQPAMAPIIYQSYVVPLMGSAPDEKVIEESLEKLRKVLDIYEARLGGTKYLAGETYSLADLHHLPYMFFFTKIEGLSGPVLEERPRVKAWWEDISSRAAFKEVSEGMKLEK</sequence>